<dbReference type="AlphaFoldDB" id="A0A8J2QE87"/>
<gene>
    <name evidence="2" type="ORF">DCHRY22_LOCUS2473</name>
</gene>
<evidence type="ECO:0000313" key="2">
    <source>
        <dbReference type="EMBL" id="CAG9560877.1"/>
    </source>
</evidence>
<feature type="region of interest" description="Disordered" evidence="1">
    <location>
        <begin position="1"/>
        <end position="31"/>
    </location>
</feature>
<evidence type="ECO:0000313" key="3">
    <source>
        <dbReference type="Proteomes" id="UP000789524"/>
    </source>
</evidence>
<dbReference type="EMBL" id="CAKASE010000046">
    <property type="protein sequence ID" value="CAG9560877.1"/>
    <property type="molecule type" value="Genomic_DNA"/>
</dbReference>
<reference evidence="2" key="1">
    <citation type="submission" date="2021-09" db="EMBL/GenBank/DDBJ databases">
        <authorList>
            <person name="Martin H S."/>
        </authorList>
    </citation>
    <scope>NUCLEOTIDE SEQUENCE</scope>
</reference>
<name>A0A8J2QE87_9NEOP</name>
<feature type="compositionally biased region" description="Polar residues" evidence="1">
    <location>
        <begin position="16"/>
        <end position="31"/>
    </location>
</feature>
<proteinExistence type="predicted"/>
<dbReference type="Proteomes" id="UP000789524">
    <property type="component" value="Unassembled WGS sequence"/>
</dbReference>
<protein>
    <submittedName>
        <fullName evidence="2">(African queen) hypothetical protein</fullName>
    </submittedName>
</protein>
<accession>A0A8J2QE87</accession>
<organism evidence="2 3">
    <name type="scientific">Danaus chrysippus</name>
    <name type="common">African queen</name>
    <dbReference type="NCBI Taxonomy" id="151541"/>
    <lineage>
        <taxon>Eukaryota</taxon>
        <taxon>Metazoa</taxon>
        <taxon>Ecdysozoa</taxon>
        <taxon>Arthropoda</taxon>
        <taxon>Hexapoda</taxon>
        <taxon>Insecta</taxon>
        <taxon>Pterygota</taxon>
        <taxon>Neoptera</taxon>
        <taxon>Endopterygota</taxon>
        <taxon>Lepidoptera</taxon>
        <taxon>Glossata</taxon>
        <taxon>Ditrysia</taxon>
        <taxon>Papilionoidea</taxon>
        <taxon>Nymphalidae</taxon>
        <taxon>Danainae</taxon>
        <taxon>Danaini</taxon>
        <taxon>Danaina</taxon>
        <taxon>Danaus</taxon>
        <taxon>Anosia</taxon>
    </lineage>
</organism>
<sequence>MGCRGAGIEHREDPNQRNGSNQSGREAGNNTVQCKVQTVRLLKHLDTDLNEAIVQAFIEQKHRYLRGEMRTHQAESQPHTAGPTVIQLALYPFK</sequence>
<evidence type="ECO:0000256" key="1">
    <source>
        <dbReference type="SAM" id="MobiDB-lite"/>
    </source>
</evidence>
<comment type="caution">
    <text evidence="2">The sequence shown here is derived from an EMBL/GenBank/DDBJ whole genome shotgun (WGS) entry which is preliminary data.</text>
</comment>
<keyword evidence="3" id="KW-1185">Reference proteome</keyword>